<dbReference type="Pfam" id="PF04589">
    <property type="entry name" value="RFX1_trans_act"/>
    <property type="match status" value="1"/>
</dbReference>
<dbReference type="AlphaFoldDB" id="A0ABD0QIQ1"/>
<protein>
    <recommendedName>
        <fullName evidence="1">RFX1 transcription activation region domain-containing protein</fullName>
    </recommendedName>
</protein>
<dbReference type="Proteomes" id="UP001529510">
    <property type="component" value="Unassembled WGS sequence"/>
</dbReference>
<accession>A0ABD0QIQ1</accession>
<reference evidence="2 3" key="1">
    <citation type="submission" date="2024-05" db="EMBL/GenBank/DDBJ databases">
        <title>Genome sequencing and assembly of Indian major carp, Cirrhinus mrigala (Hamilton, 1822).</title>
        <authorList>
            <person name="Mohindra V."/>
            <person name="Chowdhury L.M."/>
            <person name="Lal K."/>
            <person name="Jena J.K."/>
        </authorList>
    </citation>
    <scope>NUCLEOTIDE SEQUENCE [LARGE SCALE GENOMIC DNA]</scope>
    <source>
        <strain evidence="2">CM1030</strain>
        <tissue evidence="2">Blood</tissue>
    </source>
</reference>
<dbReference type="InterPro" id="IPR007668">
    <property type="entry name" value="RFX1_trans_act"/>
</dbReference>
<dbReference type="EMBL" id="JAMKFB020000008">
    <property type="protein sequence ID" value="KAL0186099.1"/>
    <property type="molecule type" value="Genomic_DNA"/>
</dbReference>
<proteinExistence type="predicted"/>
<gene>
    <name evidence="2" type="ORF">M9458_017769</name>
</gene>
<feature type="non-terminal residue" evidence="2">
    <location>
        <position position="81"/>
    </location>
</feature>
<comment type="caution">
    <text evidence="2">The sequence shown here is derived from an EMBL/GenBank/DDBJ whole genome shotgun (WGS) entry which is preliminary data.</text>
</comment>
<keyword evidence="3" id="KW-1185">Reference proteome</keyword>
<evidence type="ECO:0000259" key="1">
    <source>
        <dbReference type="Pfam" id="PF04589"/>
    </source>
</evidence>
<feature type="domain" description="RFX1 transcription activation region" evidence="1">
    <location>
        <begin position="6"/>
        <end position="61"/>
    </location>
</feature>
<name>A0ABD0QIQ1_CIRMR</name>
<feature type="non-terminal residue" evidence="2">
    <location>
        <position position="1"/>
    </location>
</feature>
<evidence type="ECO:0000313" key="3">
    <source>
        <dbReference type="Proteomes" id="UP001529510"/>
    </source>
</evidence>
<sequence length="81" mass="8308">RTAYSYNPDSQLTYFDSQAGGTQVTTVVSSAGGVPTHSMVGIAMDVGSSQIISSGSAYLIHGGMEGGRHHTSHSSRSSSAM</sequence>
<organism evidence="2 3">
    <name type="scientific">Cirrhinus mrigala</name>
    <name type="common">Mrigala</name>
    <dbReference type="NCBI Taxonomy" id="683832"/>
    <lineage>
        <taxon>Eukaryota</taxon>
        <taxon>Metazoa</taxon>
        <taxon>Chordata</taxon>
        <taxon>Craniata</taxon>
        <taxon>Vertebrata</taxon>
        <taxon>Euteleostomi</taxon>
        <taxon>Actinopterygii</taxon>
        <taxon>Neopterygii</taxon>
        <taxon>Teleostei</taxon>
        <taxon>Ostariophysi</taxon>
        <taxon>Cypriniformes</taxon>
        <taxon>Cyprinidae</taxon>
        <taxon>Labeoninae</taxon>
        <taxon>Labeonini</taxon>
        <taxon>Cirrhinus</taxon>
    </lineage>
</organism>
<evidence type="ECO:0000313" key="2">
    <source>
        <dbReference type="EMBL" id="KAL0186099.1"/>
    </source>
</evidence>